<evidence type="ECO:0000313" key="1">
    <source>
        <dbReference type="EMBL" id="PFH44992.1"/>
    </source>
</evidence>
<keyword evidence="2" id="KW-1185">Reference proteome</keyword>
<protein>
    <submittedName>
        <fullName evidence="1">Uncharacterized protein</fullName>
    </submittedName>
</protein>
<gene>
    <name evidence="1" type="ORF">AMATHDRAFT_72077</name>
</gene>
<reference evidence="1 2" key="1">
    <citation type="submission" date="2014-02" db="EMBL/GenBank/DDBJ databases">
        <title>Transposable element dynamics among asymbiotic and ectomycorrhizal Amanita fungi.</title>
        <authorList>
            <consortium name="DOE Joint Genome Institute"/>
            <person name="Hess J."/>
            <person name="Skrede I."/>
            <person name="Wolfe B."/>
            <person name="LaButti K."/>
            <person name="Ohm R.A."/>
            <person name="Grigoriev I.V."/>
            <person name="Pringle A."/>
        </authorList>
    </citation>
    <scope>NUCLEOTIDE SEQUENCE [LARGE SCALE GENOMIC DNA]</scope>
    <source>
        <strain evidence="1 2">SKay4041</strain>
    </source>
</reference>
<proteinExistence type="predicted"/>
<sequence length="104" mass="11329">MTQLPLQDLGRAKQIATRFKSGLSPFDPEHTIVLLEGYSRAGFTTHTCACDISTWFCVIHCPPSEPRVCGMCLSLRALPAITLGGIQGLRSANYFQCTIILQGS</sequence>
<dbReference type="AlphaFoldDB" id="A0A2A9NBB7"/>
<organism evidence="1 2">
    <name type="scientific">Amanita thiersii Skay4041</name>
    <dbReference type="NCBI Taxonomy" id="703135"/>
    <lineage>
        <taxon>Eukaryota</taxon>
        <taxon>Fungi</taxon>
        <taxon>Dikarya</taxon>
        <taxon>Basidiomycota</taxon>
        <taxon>Agaricomycotina</taxon>
        <taxon>Agaricomycetes</taxon>
        <taxon>Agaricomycetidae</taxon>
        <taxon>Agaricales</taxon>
        <taxon>Pluteineae</taxon>
        <taxon>Amanitaceae</taxon>
        <taxon>Amanita</taxon>
    </lineage>
</organism>
<evidence type="ECO:0000313" key="2">
    <source>
        <dbReference type="Proteomes" id="UP000242287"/>
    </source>
</evidence>
<dbReference type="EMBL" id="KZ302638">
    <property type="protein sequence ID" value="PFH44992.1"/>
    <property type="molecule type" value="Genomic_DNA"/>
</dbReference>
<accession>A0A2A9NBB7</accession>
<name>A0A2A9NBB7_9AGAR</name>
<dbReference type="Proteomes" id="UP000242287">
    <property type="component" value="Unassembled WGS sequence"/>
</dbReference>